<organism evidence="2 3">
    <name type="scientific">Nocardioides scoriae</name>
    <dbReference type="NCBI Taxonomy" id="642780"/>
    <lineage>
        <taxon>Bacteria</taxon>
        <taxon>Bacillati</taxon>
        <taxon>Actinomycetota</taxon>
        <taxon>Actinomycetes</taxon>
        <taxon>Propionibacteriales</taxon>
        <taxon>Nocardioidaceae</taxon>
        <taxon>Nocardioides</taxon>
    </lineage>
</organism>
<dbReference type="EMBL" id="LT629757">
    <property type="protein sequence ID" value="SDR78768.1"/>
    <property type="molecule type" value="Genomic_DNA"/>
</dbReference>
<accession>A0A1H1LVV9</accession>
<reference evidence="3" key="1">
    <citation type="submission" date="2016-10" db="EMBL/GenBank/DDBJ databases">
        <authorList>
            <person name="Varghese N."/>
            <person name="Submissions S."/>
        </authorList>
    </citation>
    <scope>NUCLEOTIDE SEQUENCE [LARGE SCALE GENOMIC DNA]</scope>
    <source>
        <strain evidence="3">DSM 22127</strain>
    </source>
</reference>
<feature type="transmembrane region" description="Helical" evidence="1">
    <location>
        <begin position="123"/>
        <end position="144"/>
    </location>
</feature>
<proteinExistence type="predicted"/>
<dbReference type="InterPro" id="IPR049713">
    <property type="entry name" value="Pr6Pr-like"/>
</dbReference>
<feature type="transmembrane region" description="Helical" evidence="1">
    <location>
        <begin position="65"/>
        <end position="87"/>
    </location>
</feature>
<gene>
    <name evidence="2" type="ORF">SAMN04488570_0384</name>
</gene>
<evidence type="ECO:0008006" key="4">
    <source>
        <dbReference type="Google" id="ProtNLM"/>
    </source>
</evidence>
<sequence length="196" mass="21516">MVRVAFALLGFSAVVTELATLVERGAFRPTEFFSYFTVQTNLLVVVVLLATALTEGRRPRLLDRVRGATTVYMVVVLVVFAVLLAPIEGVALTAVPWDNTVLHQVVPVVVLLDWVVDPPAERIPWRVGLLWLAYPLLYAAWALVRGLLDGWYPYPFLDPDVDGYAAVAVAAVLIAVGSAAVAWLVTRLPRRPTVRP</sequence>
<feature type="transmembrane region" description="Helical" evidence="1">
    <location>
        <begin position="32"/>
        <end position="53"/>
    </location>
</feature>
<name>A0A1H1LVV9_9ACTN</name>
<feature type="transmembrane region" description="Helical" evidence="1">
    <location>
        <begin position="99"/>
        <end position="116"/>
    </location>
</feature>
<keyword evidence="3" id="KW-1185">Reference proteome</keyword>
<evidence type="ECO:0000313" key="2">
    <source>
        <dbReference type="EMBL" id="SDR78768.1"/>
    </source>
</evidence>
<keyword evidence="1" id="KW-0472">Membrane</keyword>
<keyword evidence="1" id="KW-1133">Transmembrane helix</keyword>
<evidence type="ECO:0000256" key="1">
    <source>
        <dbReference type="SAM" id="Phobius"/>
    </source>
</evidence>
<protein>
    <recommendedName>
        <fullName evidence="4">FAR-17a/AIG1-like protein</fullName>
    </recommendedName>
</protein>
<dbReference type="Proteomes" id="UP000198859">
    <property type="component" value="Chromosome I"/>
</dbReference>
<evidence type="ECO:0000313" key="3">
    <source>
        <dbReference type="Proteomes" id="UP000198859"/>
    </source>
</evidence>
<dbReference type="STRING" id="642780.SAMN04488570_0384"/>
<feature type="transmembrane region" description="Helical" evidence="1">
    <location>
        <begin position="164"/>
        <end position="185"/>
    </location>
</feature>
<dbReference type="NCBIfam" id="NF038065">
    <property type="entry name" value="Pr6Pr"/>
    <property type="match status" value="1"/>
</dbReference>
<dbReference type="AlphaFoldDB" id="A0A1H1LVV9"/>
<keyword evidence="1" id="KW-0812">Transmembrane</keyword>